<dbReference type="EMBL" id="AWOR01000069">
    <property type="protein sequence ID" value="KGH26277.1"/>
    <property type="molecule type" value="Genomic_DNA"/>
</dbReference>
<proteinExistence type="predicted"/>
<evidence type="ECO:0000313" key="1">
    <source>
        <dbReference type="EMBL" id="KGH26277.1"/>
    </source>
</evidence>
<evidence type="ECO:0000313" key="2">
    <source>
        <dbReference type="Proteomes" id="UP000029553"/>
    </source>
</evidence>
<dbReference type="AlphaFoldDB" id="A0A096HBP8"/>
<organism evidence="1 2">
    <name type="scientific">Comamonas testosteroni</name>
    <name type="common">Pseudomonas testosteroni</name>
    <dbReference type="NCBI Taxonomy" id="285"/>
    <lineage>
        <taxon>Bacteria</taxon>
        <taxon>Pseudomonadati</taxon>
        <taxon>Pseudomonadota</taxon>
        <taxon>Betaproteobacteria</taxon>
        <taxon>Burkholderiales</taxon>
        <taxon>Comamonadaceae</taxon>
        <taxon>Comamonas</taxon>
    </lineage>
</organism>
<dbReference type="Proteomes" id="UP000029553">
    <property type="component" value="Unassembled WGS sequence"/>
</dbReference>
<comment type="caution">
    <text evidence="1">The sequence shown here is derived from an EMBL/GenBank/DDBJ whole genome shotgun (WGS) entry which is preliminary data.</text>
</comment>
<name>A0A096HBP8_COMTE</name>
<protein>
    <submittedName>
        <fullName evidence="1">Uncharacterized protein</fullName>
    </submittedName>
</protein>
<gene>
    <name evidence="1" type="ORF">P353_22365</name>
</gene>
<sequence>MSQDDERQRLDGLYHDIFEKDRRGQAIFEDLYKRFAASAKVHCEGGIDAVLQTYRDAARREVVEYIVTRVNRVAGIDDSPGDET</sequence>
<reference evidence="1 2" key="1">
    <citation type="submission" date="2013-09" db="EMBL/GenBank/DDBJ databases">
        <title>High correlation between genotypes and phenotypes of environmental bacteria Comamonas testosteroni strains.</title>
        <authorList>
            <person name="Liu L."/>
            <person name="Zhu W."/>
            <person name="Xia X."/>
            <person name="Xu B."/>
            <person name="Luo M."/>
            <person name="Wang G."/>
        </authorList>
    </citation>
    <scope>NUCLEOTIDE SEQUENCE [LARGE SCALE GENOMIC DNA]</scope>
    <source>
        <strain evidence="1 2">JL40</strain>
    </source>
</reference>
<accession>A0A096HBP8</accession>
<dbReference type="RefSeq" id="WP_034374315.1">
    <property type="nucleotide sequence ID" value="NZ_AWOR01000069.1"/>
</dbReference>